<protein>
    <submittedName>
        <fullName evidence="1">UDP-N-acetylmuramoyl-L-alanyl-D-glutamate--2, 6-diaminopimelate ligase-like</fullName>
    </submittedName>
</protein>
<keyword evidence="1" id="KW-0436">Ligase</keyword>
<evidence type="ECO:0000313" key="1">
    <source>
        <dbReference type="EMBL" id="KAA3456504.1"/>
    </source>
</evidence>
<comment type="caution">
    <text evidence="1">The sequence shown here is derived from an EMBL/GenBank/DDBJ whole genome shotgun (WGS) entry which is preliminary data.</text>
</comment>
<dbReference type="EMBL" id="SMMG02000011">
    <property type="protein sequence ID" value="KAA3456504.1"/>
    <property type="molecule type" value="Genomic_DNA"/>
</dbReference>
<reference evidence="2" key="1">
    <citation type="journal article" date="2019" name="Plant Biotechnol. J.">
        <title>Genome sequencing of the Australian wild diploid species Gossypium australe highlights disease resistance and delayed gland morphogenesis.</title>
        <authorList>
            <person name="Cai Y."/>
            <person name="Cai X."/>
            <person name="Wang Q."/>
            <person name="Wang P."/>
            <person name="Zhang Y."/>
            <person name="Cai C."/>
            <person name="Xu Y."/>
            <person name="Wang K."/>
            <person name="Zhou Z."/>
            <person name="Wang C."/>
            <person name="Geng S."/>
            <person name="Li B."/>
            <person name="Dong Q."/>
            <person name="Hou Y."/>
            <person name="Wang H."/>
            <person name="Ai P."/>
            <person name="Liu Z."/>
            <person name="Yi F."/>
            <person name="Sun M."/>
            <person name="An G."/>
            <person name="Cheng J."/>
            <person name="Zhang Y."/>
            <person name="Shi Q."/>
            <person name="Xie Y."/>
            <person name="Shi X."/>
            <person name="Chang Y."/>
            <person name="Huang F."/>
            <person name="Chen Y."/>
            <person name="Hong S."/>
            <person name="Mi L."/>
            <person name="Sun Q."/>
            <person name="Zhang L."/>
            <person name="Zhou B."/>
            <person name="Peng R."/>
            <person name="Zhang X."/>
            <person name="Liu F."/>
        </authorList>
    </citation>
    <scope>NUCLEOTIDE SEQUENCE [LARGE SCALE GENOMIC DNA]</scope>
    <source>
        <strain evidence="2">cv. PA1801</strain>
    </source>
</reference>
<dbReference type="Proteomes" id="UP000325315">
    <property type="component" value="Unassembled WGS sequence"/>
</dbReference>
<dbReference type="GO" id="GO:0016881">
    <property type="term" value="F:acid-amino acid ligase activity"/>
    <property type="evidence" value="ECO:0007669"/>
    <property type="project" value="InterPro"/>
</dbReference>
<dbReference type="InterPro" id="IPR036615">
    <property type="entry name" value="Mur_ligase_C_dom_sf"/>
</dbReference>
<proteinExistence type="predicted"/>
<organism evidence="1 2">
    <name type="scientific">Gossypium australe</name>
    <dbReference type="NCBI Taxonomy" id="47621"/>
    <lineage>
        <taxon>Eukaryota</taxon>
        <taxon>Viridiplantae</taxon>
        <taxon>Streptophyta</taxon>
        <taxon>Embryophyta</taxon>
        <taxon>Tracheophyta</taxon>
        <taxon>Spermatophyta</taxon>
        <taxon>Magnoliopsida</taxon>
        <taxon>eudicotyledons</taxon>
        <taxon>Gunneridae</taxon>
        <taxon>Pentapetalae</taxon>
        <taxon>rosids</taxon>
        <taxon>malvids</taxon>
        <taxon>Malvales</taxon>
        <taxon>Malvaceae</taxon>
        <taxon>Malvoideae</taxon>
        <taxon>Gossypium</taxon>
    </lineage>
</organism>
<dbReference type="OrthoDB" id="533138at2759"/>
<gene>
    <name evidence="1" type="ORF">EPI10_003302</name>
</gene>
<dbReference type="AlphaFoldDB" id="A0A5B6UJ90"/>
<name>A0A5B6UJ90_9ROSI</name>
<sequence length="81" mass="9243">MGEGSSELRKKLTSNAGENHQGEAHNYMLCVFANLIHYRLQVIAGKGHETYLIQGDKKEFFDDREECRDALKYVNVLRQAG</sequence>
<dbReference type="Gene3D" id="3.90.190.20">
    <property type="entry name" value="Mur ligase, C-terminal domain"/>
    <property type="match status" value="1"/>
</dbReference>
<accession>A0A5B6UJ90</accession>
<keyword evidence="2" id="KW-1185">Reference proteome</keyword>
<evidence type="ECO:0000313" key="2">
    <source>
        <dbReference type="Proteomes" id="UP000325315"/>
    </source>
</evidence>